<dbReference type="InterPro" id="IPR009057">
    <property type="entry name" value="Homeodomain-like_sf"/>
</dbReference>
<protein>
    <submittedName>
        <fullName evidence="4">TetR/AcrR family transcriptional regulator</fullName>
    </submittedName>
</protein>
<organism evidence="4 5">
    <name type="scientific">Brachybacterium rhamnosum</name>
    <dbReference type="NCBI Taxonomy" id="173361"/>
    <lineage>
        <taxon>Bacteria</taxon>
        <taxon>Bacillati</taxon>
        <taxon>Actinomycetota</taxon>
        <taxon>Actinomycetes</taxon>
        <taxon>Micrococcales</taxon>
        <taxon>Dermabacteraceae</taxon>
        <taxon>Brachybacterium</taxon>
    </lineage>
</organism>
<sequence>MAPTVRMPRRERRAQLLAIATEVFRARGYQGTSMDDIAAAAGVTKPVLYQHFTSKETLYKEVIDVLGASLLEVARSLRDVPGPPQARVEEGLRRFTEMVEVENTLRLFTGRGDVSEEIEQQVAGLLDALALEVAGVLIAYRDVTPAHARVIGRMMIAIAQSTARLAHEAGDEASREDLLRTTTALVVDGLTGFALREDAPALAE</sequence>
<evidence type="ECO:0000256" key="2">
    <source>
        <dbReference type="PROSITE-ProRule" id="PRU00335"/>
    </source>
</evidence>
<dbReference type="RefSeq" id="WP_343903358.1">
    <property type="nucleotide sequence ID" value="NZ_BAAAIS010000001.1"/>
</dbReference>
<evidence type="ECO:0000313" key="5">
    <source>
        <dbReference type="Proteomes" id="UP001597280"/>
    </source>
</evidence>
<dbReference type="InterPro" id="IPR050109">
    <property type="entry name" value="HTH-type_TetR-like_transc_reg"/>
</dbReference>
<dbReference type="PANTHER" id="PTHR30055">
    <property type="entry name" value="HTH-TYPE TRANSCRIPTIONAL REGULATOR RUTR"/>
    <property type="match status" value="1"/>
</dbReference>
<dbReference type="InterPro" id="IPR023772">
    <property type="entry name" value="DNA-bd_HTH_TetR-type_CS"/>
</dbReference>
<name>A0ABW4PSE2_9MICO</name>
<dbReference type="Proteomes" id="UP001597280">
    <property type="component" value="Unassembled WGS sequence"/>
</dbReference>
<reference evidence="5" key="1">
    <citation type="journal article" date="2019" name="Int. J. Syst. Evol. Microbiol.">
        <title>The Global Catalogue of Microorganisms (GCM) 10K type strain sequencing project: providing services to taxonomists for standard genome sequencing and annotation.</title>
        <authorList>
            <consortium name="The Broad Institute Genomics Platform"/>
            <consortium name="The Broad Institute Genome Sequencing Center for Infectious Disease"/>
            <person name="Wu L."/>
            <person name="Ma J."/>
        </authorList>
    </citation>
    <scope>NUCLEOTIDE SEQUENCE [LARGE SCALE GENOMIC DNA]</scope>
    <source>
        <strain evidence="5">JCM 11650</strain>
    </source>
</reference>
<dbReference type="EMBL" id="JBHUFL010000001">
    <property type="protein sequence ID" value="MFD1833653.1"/>
    <property type="molecule type" value="Genomic_DNA"/>
</dbReference>
<dbReference type="PROSITE" id="PS01081">
    <property type="entry name" value="HTH_TETR_1"/>
    <property type="match status" value="1"/>
</dbReference>
<feature type="DNA-binding region" description="H-T-H motif" evidence="2">
    <location>
        <begin position="33"/>
        <end position="52"/>
    </location>
</feature>
<keyword evidence="1 2" id="KW-0238">DNA-binding</keyword>
<keyword evidence="5" id="KW-1185">Reference proteome</keyword>
<dbReference type="InterPro" id="IPR001647">
    <property type="entry name" value="HTH_TetR"/>
</dbReference>
<dbReference type="SUPFAM" id="SSF46689">
    <property type="entry name" value="Homeodomain-like"/>
    <property type="match status" value="1"/>
</dbReference>
<feature type="domain" description="HTH tetR-type" evidence="3">
    <location>
        <begin position="10"/>
        <end position="70"/>
    </location>
</feature>
<evidence type="ECO:0000259" key="3">
    <source>
        <dbReference type="PROSITE" id="PS50977"/>
    </source>
</evidence>
<gene>
    <name evidence="4" type="ORF">ACFSDA_01075</name>
</gene>
<proteinExistence type="predicted"/>
<dbReference type="PRINTS" id="PR00455">
    <property type="entry name" value="HTHTETR"/>
</dbReference>
<dbReference type="PANTHER" id="PTHR30055:SF160">
    <property type="entry name" value="TRANSCRIPTIONAL REGULATORY PROTEIN (PROBABLY ASNC-FAMILY)-RELATED"/>
    <property type="match status" value="1"/>
</dbReference>
<comment type="caution">
    <text evidence="4">The sequence shown here is derived from an EMBL/GenBank/DDBJ whole genome shotgun (WGS) entry which is preliminary data.</text>
</comment>
<accession>A0ABW4PSE2</accession>
<evidence type="ECO:0000256" key="1">
    <source>
        <dbReference type="ARBA" id="ARBA00023125"/>
    </source>
</evidence>
<dbReference type="Pfam" id="PF00440">
    <property type="entry name" value="TetR_N"/>
    <property type="match status" value="1"/>
</dbReference>
<evidence type="ECO:0000313" key="4">
    <source>
        <dbReference type="EMBL" id="MFD1833653.1"/>
    </source>
</evidence>
<dbReference type="PROSITE" id="PS50977">
    <property type="entry name" value="HTH_TETR_2"/>
    <property type="match status" value="1"/>
</dbReference>
<dbReference type="Gene3D" id="1.10.357.10">
    <property type="entry name" value="Tetracycline Repressor, domain 2"/>
    <property type="match status" value="1"/>
</dbReference>